<proteinExistence type="predicted"/>
<organism evidence="1 2">
    <name type="scientific">Racocetra persica</name>
    <dbReference type="NCBI Taxonomy" id="160502"/>
    <lineage>
        <taxon>Eukaryota</taxon>
        <taxon>Fungi</taxon>
        <taxon>Fungi incertae sedis</taxon>
        <taxon>Mucoromycota</taxon>
        <taxon>Glomeromycotina</taxon>
        <taxon>Glomeromycetes</taxon>
        <taxon>Diversisporales</taxon>
        <taxon>Gigasporaceae</taxon>
        <taxon>Racocetra</taxon>
    </lineage>
</organism>
<gene>
    <name evidence="1" type="ORF">RPERSI_LOCUS23009</name>
</gene>
<keyword evidence="2" id="KW-1185">Reference proteome</keyword>
<dbReference type="EMBL" id="CAJVQC010070888">
    <property type="protein sequence ID" value="CAG8810096.1"/>
    <property type="molecule type" value="Genomic_DNA"/>
</dbReference>
<dbReference type="Proteomes" id="UP000789920">
    <property type="component" value="Unassembled WGS sequence"/>
</dbReference>
<sequence length="40" mass="4553">DMIEEEGFLNVNMTKKSKFEEVSSGNEVSQDDDNDDNITQ</sequence>
<name>A0ACA9RUQ5_9GLOM</name>
<accession>A0ACA9RUQ5</accession>
<evidence type="ECO:0000313" key="2">
    <source>
        <dbReference type="Proteomes" id="UP000789920"/>
    </source>
</evidence>
<evidence type="ECO:0000313" key="1">
    <source>
        <dbReference type="EMBL" id="CAG8810096.1"/>
    </source>
</evidence>
<reference evidence="1" key="1">
    <citation type="submission" date="2021-06" db="EMBL/GenBank/DDBJ databases">
        <authorList>
            <person name="Kallberg Y."/>
            <person name="Tangrot J."/>
            <person name="Rosling A."/>
        </authorList>
    </citation>
    <scope>NUCLEOTIDE SEQUENCE</scope>
    <source>
        <strain evidence="1">MA461A</strain>
    </source>
</reference>
<comment type="caution">
    <text evidence="1">The sequence shown here is derived from an EMBL/GenBank/DDBJ whole genome shotgun (WGS) entry which is preliminary data.</text>
</comment>
<feature type="non-terminal residue" evidence="1">
    <location>
        <position position="1"/>
    </location>
</feature>
<protein>
    <submittedName>
        <fullName evidence="1">36290_t:CDS:1</fullName>
    </submittedName>
</protein>
<feature type="non-terminal residue" evidence="1">
    <location>
        <position position="40"/>
    </location>
</feature>